<dbReference type="EMBL" id="CAJNOU010000548">
    <property type="protein sequence ID" value="CAF1028945.1"/>
    <property type="molecule type" value="Genomic_DNA"/>
</dbReference>
<dbReference type="Proteomes" id="UP000663882">
    <property type="component" value="Unassembled WGS sequence"/>
</dbReference>
<feature type="compositionally biased region" description="Basic and acidic residues" evidence="1">
    <location>
        <begin position="82"/>
        <end position="91"/>
    </location>
</feature>
<dbReference type="EMBL" id="CAJNOH010000269">
    <property type="protein sequence ID" value="CAF0977292.1"/>
    <property type="molecule type" value="Genomic_DNA"/>
</dbReference>
<organism evidence="3 11">
    <name type="scientific">Rotaria sordida</name>
    <dbReference type="NCBI Taxonomy" id="392033"/>
    <lineage>
        <taxon>Eukaryota</taxon>
        <taxon>Metazoa</taxon>
        <taxon>Spiralia</taxon>
        <taxon>Gnathifera</taxon>
        <taxon>Rotifera</taxon>
        <taxon>Eurotatoria</taxon>
        <taxon>Bdelloidea</taxon>
        <taxon>Philodinida</taxon>
        <taxon>Philodinidae</taxon>
        <taxon>Rotaria</taxon>
    </lineage>
</organism>
<dbReference type="Proteomes" id="UP000663889">
    <property type="component" value="Unassembled WGS sequence"/>
</dbReference>
<dbReference type="EMBL" id="CAJNOL010001637">
    <property type="protein sequence ID" value="CAF1395485.1"/>
    <property type="molecule type" value="Genomic_DNA"/>
</dbReference>
<gene>
    <name evidence="8" type="ORF">FNK824_LOCUS9335</name>
    <name evidence="9" type="ORF">JBS370_LOCUS14427</name>
    <name evidence="6" type="ORF">JXQ802_LOCUS34435</name>
    <name evidence="7" type="ORF">OTI717_LOCUS12357</name>
    <name evidence="2" type="ORF">PYM288_LOCUS13427</name>
    <name evidence="4" type="ORF">RFH988_LOCUS19372</name>
    <name evidence="3" type="ORF">SEV965_LOCUS12204</name>
    <name evidence="5" type="ORF">ZHD862_LOCUS19160</name>
</gene>
<evidence type="ECO:0000256" key="1">
    <source>
        <dbReference type="SAM" id="MobiDB-lite"/>
    </source>
</evidence>
<dbReference type="Proteomes" id="UP000663836">
    <property type="component" value="Unassembled WGS sequence"/>
</dbReference>
<comment type="caution">
    <text evidence="3">The sequence shown here is derived from an EMBL/GenBank/DDBJ whole genome shotgun (WGS) entry which is preliminary data.</text>
</comment>
<name>A0A814IWT3_9BILA</name>
<evidence type="ECO:0000313" key="7">
    <source>
        <dbReference type="EMBL" id="CAF3698363.1"/>
    </source>
</evidence>
<keyword evidence="10" id="KW-1185">Reference proteome</keyword>
<dbReference type="Proteomes" id="UP000663823">
    <property type="component" value="Unassembled WGS sequence"/>
</dbReference>
<evidence type="ECO:0000313" key="5">
    <source>
        <dbReference type="EMBL" id="CAF1131497.1"/>
    </source>
</evidence>
<dbReference type="EMBL" id="CAJNOT010001028">
    <property type="protein sequence ID" value="CAF1131497.1"/>
    <property type="molecule type" value="Genomic_DNA"/>
</dbReference>
<feature type="region of interest" description="Disordered" evidence="1">
    <location>
        <begin position="76"/>
        <end position="108"/>
    </location>
</feature>
<evidence type="ECO:0000313" key="11">
    <source>
        <dbReference type="Proteomes" id="UP000663889"/>
    </source>
</evidence>
<dbReference type="EMBL" id="CAJNOO010001131">
    <property type="protein sequence ID" value="CAF1102143.1"/>
    <property type="molecule type" value="Genomic_DNA"/>
</dbReference>
<evidence type="ECO:0000313" key="8">
    <source>
        <dbReference type="EMBL" id="CAF3703683.1"/>
    </source>
</evidence>
<dbReference type="EMBL" id="CAJOAX010001241">
    <property type="protein sequence ID" value="CAF3698363.1"/>
    <property type="molecule type" value="Genomic_DNA"/>
</dbReference>
<feature type="compositionally biased region" description="Basic residues" evidence="1">
    <location>
        <begin position="92"/>
        <end position="108"/>
    </location>
</feature>
<dbReference type="Proteomes" id="UP000663874">
    <property type="component" value="Unassembled WGS sequence"/>
</dbReference>
<evidence type="ECO:0000313" key="9">
    <source>
        <dbReference type="EMBL" id="CAF3785038.1"/>
    </source>
</evidence>
<dbReference type="Proteomes" id="UP000663864">
    <property type="component" value="Unassembled WGS sequence"/>
</dbReference>
<evidence type="ECO:0000313" key="4">
    <source>
        <dbReference type="EMBL" id="CAF1102143.1"/>
    </source>
</evidence>
<evidence type="ECO:0000313" key="2">
    <source>
        <dbReference type="EMBL" id="CAF0977292.1"/>
    </source>
</evidence>
<reference evidence="3" key="1">
    <citation type="submission" date="2021-02" db="EMBL/GenBank/DDBJ databases">
        <authorList>
            <person name="Nowell W R."/>
        </authorList>
    </citation>
    <scope>NUCLEOTIDE SEQUENCE</scope>
</reference>
<evidence type="ECO:0000313" key="6">
    <source>
        <dbReference type="EMBL" id="CAF1395485.1"/>
    </source>
</evidence>
<protein>
    <submittedName>
        <fullName evidence="3">Uncharacterized protein</fullName>
    </submittedName>
</protein>
<dbReference type="Proteomes" id="UP000663854">
    <property type="component" value="Unassembled WGS sequence"/>
</dbReference>
<evidence type="ECO:0000313" key="3">
    <source>
        <dbReference type="EMBL" id="CAF1028945.1"/>
    </source>
</evidence>
<dbReference type="OrthoDB" id="10013955at2759"/>
<dbReference type="AlphaFoldDB" id="A0A814IWT3"/>
<dbReference type="EMBL" id="CAJOBD010001299">
    <property type="protein sequence ID" value="CAF3785038.1"/>
    <property type="molecule type" value="Genomic_DNA"/>
</dbReference>
<sequence length="449" mass="53335">MSTTASRYADYSSACPRCQQIINTIDITFQQGIFIYDLTFIQQELESVLVAALQRQQQLLQSDGENLTLPLSSMIQSTNGKKPRDFKAERERKRKAFSGQITRKRRRRKKISNIHLLKPIKRERNNQNNLITIKQNFLHRKSNENSTRPIRSYRPINFTYPFYYETNSRNSNHNLSTNKLQLNHMLYPDQFWIKIITQQHEFIKKDDWNYIETLINIDQSLINNINDEKIYNQYKQIINSNEYLLTKNKYLHPELEYSIVLKQNLHLYNLVENILNNNQHKNNSTLNNHRLKRKYSSISNNHNSIDIDDSILNFLRRDNTTFPSKYAELQHRLAESISLERLALDRAEKQYKLDSILIELNELDDKILDITNSIRQRKRPSENAISLCKLTQPINNNHNHQQNGNNDTDAWRKGRRQSTLRVYDELARLVDERINIEKQLIDINLPIEL</sequence>
<proteinExistence type="predicted"/>
<accession>A0A814IWT3</accession>
<dbReference type="EMBL" id="CAJOBE010000975">
    <property type="protein sequence ID" value="CAF3703683.1"/>
    <property type="molecule type" value="Genomic_DNA"/>
</dbReference>
<dbReference type="Proteomes" id="UP000663870">
    <property type="component" value="Unassembled WGS sequence"/>
</dbReference>
<evidence type="ECO:0000313" key="10">
    <source>
        <dbReference type="Proteomes" id="UP000663870"/>
    </source>
</evidence>